<keyword evidence="2" id="KW-1185">Reference proteome</keyword>
<accession>A0ACC6C7E9</accession>
<organism evidence="1 2">
    <name type="scientific">Roseateles hydrophilus</name>
    <dbReference type="NCBI Taxonomy" id="2975054"/>
    <lineage>
        <taxon>Bacteria</taxon>
        <taxon>Pseudomonadati</taxon>
        <taxon>Pseudomonadota</taxon>
        <taxon>Betaproteobacteria</taxon>
        <taxon>Burkholderiales</taxon>
        <taxon>Sphaerotilaceae</taxon>
        <taxon>Roseateles</taxon>
    </lineage>
</organism>
<sequence length="269" mass="28528">MQGLLTVLLVLGPIAALPCWAQAADSEESPRYVLGLAASAAPEYDGATRRELKLRPVLAFRLGRVRIASAGGSSLLGFGRQVAGAGASTELLAGEDWQVGAALRLDNGRDSADADATRGLPDVKRTLRVRIYANYSLTKDWQLDGWWSQDALGRGGGWLAGADLGWRFHRSADAEWSASLAVTAASALNMRSHFGVPVSAVERSGLPAYVPGMGVRDASLSVGVKRALGPHWLVFGSVGVRRLLGPAADSPWVQQPGSHQVNLGVAWRR</sequence>
<protein>
    <submittedName>
        <fullName evidence="1">MipA/OmpV family protein</fullName>
    </submittedName>
</protein>
<comment type="caution">
    <text evidence="1">The sequence shown here is derived from an EMBL/GenBank/DDBJ whole genome shotgun (WGS) entry which is preliminary data.</text>
</comment>
<reference evidence="1" key="1">
    <citation type="submission" date="2022-08" db="EMBL/GenBank/DDBJ databases">
        <title>Genome sequencing of Pelomonas sp. UHG3.</title>
        <authorList>
            <person name="So Y."/>
        </authorList>
    </citation>
    <scope>NUCLEOTIDE SEQUENCE</scope>
    <source>
        <strain evidence="1">UHG3</strain>
    </source>
</reference>
<dbReference type="Proteomes" id="UP001076464">
    <property type="component" value="Unassembled WGS sequence"/>
</dbReference>
<evidence type="ECO:0000313" key="1">
    <source>
        <dbReference type="EMBL" id="MCY4744244.1"/>
    </source>
</evidence>
<dbReference type="EMBL" id="JAPPUY010000001">
    <property type="protein sequence ID" value="MCY4744244.1"/>
    <property type="molecule type" value="Genomic_DNA"/>
</dbReference>
<name>A0ACC6C7E9_9BURK</name>
<gene>
    <name evidence="1" type="ORF">NYO99_04605</name>
</gene>
<proteinExistence type="predicted"/>
<evidence type="ECO:0000313" key="2">
    <source>
        <dbReference type="Proteomes" id="UP001076464"/>
    </source>
</evidence>